<dbReference type="RefSeq" id="YP_009905637.1">
    <property type="nucleotide sequence ID" value="NC_049857.1"/>
</dbReference>
<evidence type="ECO:0000313" key="2">
    <source>
        <dbReference type="Proteomes" id="UP000422881"/>
    </source>
</evidence>
<proteinExistence type="predicted"/>
<dbReference type="Proteomes" id="UP000422881">
    <property type="component" value="Segment"/>
</dbReference>
<protein>
    <submittedName>
        <fullName evidence="1">Uncharacterized protein</fullName>
    </submittedName>
</protein>
<evidence type="ECO:0000313" key="1">
    <source>
        <dbReference type="EMBL" id="QGJ84999.1"/>
    </source>
</evidence>
<accession>A0A649V285</accession>
<dbReference type="EMBL" id="MN552145">
    <property type="protein sequence ID" value="QGJ84999.1"/>
    <property type="molecule type" value="Genomic_DNA"/>
</dbReference>
<name>A0A649V285_9CAUD</name>
<dbReference type="KEGG" id="vg:56138023"/>
<dbReference type="GeneID" id="56138023"/>
<keyword evidence="2" id="KW-1185">Reference proteome</keyword>
<organism evidence="1 2">
    <name type="scientific">Lactococcus phage P1048</name>
    <dbReference type="NCBI Taxonomy" id="2662295"/>
    <lineage>
        <taxon>Viruses</taxon>
        <taxon>Duplodnaviria</taxon>
        <taxon>Heunggongvirae</taxon>
        <taxon>Uroviricota</taxon>
        <taxon>Caudoviricetes</taxon>
        <taxon>Audreyjarvisvirus</taxon>
        <taxon>Audreyjarvisvirus P1048</taxon>
    </lineage>
</organism>
<sequence>MTIESKQLHAGTFFVNNRGHEYKIICDEYIVRSTKGKATLVADIIFSDSGTTMTAHKGNILKGNVKDPYAKDVQGVACRGNAKKIGNEKIYQIWMSMIQRCYNSNASSYKQYGAKGVFIEKRWLCFEYFLEDISKIEGYDEKRFFNGELHIDKDMKCEAMNLTPKRYSLDTCTFVPVFDNLSYQKGKKRDRKEDVPLLVATNVETGDKEYIYNISRYAIDNGFNLRAIRYRITKHVKKPHKGFIFERINYYNVKK</sequence>
<reference evidence="1 2" key="1">
    <citation type="submission" date="2019-10" db="EMBL/GenBank/DDBJ databases">
        <authorList>
            <person name="Brinks E."/>
        </authorList>
    </citation>
    <scope>NUCLEOTIDE SEQUENCE [LARGE SCALE GENOMIC DNA]</scope>
</reference>